<dbReference type="SMART" id="SM00823">
    <property type="entry name" value="PKS_PP"/>
    <property type="match status" value="1"/>
</dbReference>
<dbReference type="FunFam" id="3.30.300.30:FF:000010">
    <property type="entry name" value="Enterobactin synthetase component F"/>
    <property type="match status" value="1"/>
</dbReference>
<dbReference type="SUPFAM" id="SSF56801">
    <property type="entry name" value="Acetyl-CoA synthetase-like"/>
    <property type="match status" value="1"/>
</dbReference>
<dbReference type="Gene3D" id="2.30.38.10">
    <property type="entry name" value="Luciferase, Domain 3"/>
    <property type="match status" value="1"/>
</dbReference>
<gene>
    <name evidence="5" type="ORF">CA984_35475</name>
</gene>
<evidence type="ECO:0000259" key="4">
    <source>
        <dbReference type="PROSITE" id="PS50075"/>
    </source>
</evidence>
<keyword evidence="6" id="KW-1185">Reference proteome</keyword>
<dbReference type="Gene3D" id="3.40.50.1820">
    <property type="entry name" value="alpha/beta hydrolase"/>
    <property type="match status" value="1"/>
</dbReference>
<evidence type="ECO:0000256" key="1">
    <source>
        <dbReference type="ARBA" id="ARBA00001957"/>
    </source>
</evidence>
<dbReference type="InterPro" id="IPR009081">
    <property type="entry name" value="PP-bd_ACP"/>
</dbReference>
<dbReference type="GO" id="GO:0031177">
    <property type="term" value="F:phosphopantetheine binding"/>
    <property type="evidence" value="ECO:0007669"/>
    <property type="project" value="InterPro"/>
</dbReference>
<dbReference type="NCBIfam" id="TIGR01733">
    <property type="entry name" value="AA-adenyl-dom"/>
    <property type="match status" value="1"/>
</dbReference>
<feature type="domain" description="Carrier" evidence="4">
    <location>
        <begin position="514"/>
        <end position="589"/>
    </location>
</feature>
<dbReference type="Pfam" id="PF00501">
    <property type="entry name" value="AMP-binding"/>
    <property type="match status" value="1"/>
</dbReference>
<dbReference type="PROSITE" id="PS50075">
    <property type="entry name" value="CARRIER"/>
    <property type="match status" value="1"/>
</dbReference>
<dbReference type="AlphaFoldDB" id="A0A243R8R9"/>
<protein>
    <submittedName>
        <fullName evidence="5">Thioester reductase</fullName>
    </submittedName>
</protein>
<dbReference type="Proteomes" id="UP000194761">
    <property type="component" value="Unassembled WGS sequence"/>
</dbReference>
<dbReference type="InterPro" id="IPR036736">
    <property type="entry name" value="ACP-like_sf"/>
</dbReference>
<dbReference type="PANTHER" id="PTHR45527">
    <property type="entry name" value="NONRIBOSOMAL PEPTIDE SYNTHETASE"/>
    <property type="match status" value="1"/>
</dbReference>
<dbReference type="GO" id="GO:0043041">
    <property type="term" value="P:amino acid activation for nonribosomal peptide biosynthetic process"/>
    <property type="evidence" value="ECO:0007669"/>
    <property type="project" value="TreeGrafter"/>
</dbReference>
<comment type="caution">
    <text evidence="5">The sequence shown here is derived from an EMBL/GenBank/DDBJ whole genome shotgun (WGS) entry which is preliminary data.</text>
</comment>
<dbReference type="InterPro" id="IPR045851">
    <property type="entry name" value="AMP-bd_C_sf"/>
</dbReference>
<evidence type="ECO:0000256" key="2">
    <source>
        <dbReference type="ARBA" id="ARBA00022450"/>
    </source>
</evidence>
<dbReference type="FunFam" id="1.10.1200.10:FF:000016">
    <property type="entry name" value="Non-ribosomal peptide synthase"/>
    <property type="match status" value="1"/>
</dbReference>
<dbReference type="Pfam" id="PF00550">
    <property type="entry name" value="PP-binding"/>
    <property type="match status" value="1"/>
</dbReference>
<dbReference type="InterPro" id="IPR010071">
    <property type="entry name" value="AA_adenyl_dom"/>
</dbReference>
<dbReference type="InterPro" id="IPR029058">
    <property type="entry name" value="AB_hydrolase_fold"/>
</dbReference>
<dbReference type="CDD" id="cd12117">
    <property type="entry name" value="A_NRPS_Srf_like"/>
    <property type="match status" value="1"/>
</dbReference>
<keyword evidence="3" id="KW-0597">Phosphoprotein</keyword>
<dbReference type="PROSITE" id="PS00455">
    <property type="entry name" value="AMP_BINDING"/>
    <property type="match status" value="1"/>
</dbReference>
<dbReference type="InterPro" id="IPR020806">
    <property type="entry name" value="PKS_PP-bd"/>
</dbReference>
<dbReference type="InterPro" id="IPR000873">
    <property type="entry name" value="AMP-dep_synth/lig_dom"/>
</dbReference>
<dbReference type="PANTHER" id="PTHR45527:SF1">
    <property type="entry name" value="FATTY ACID SYNTHASE"/>
    <property type="match status" value="1"/>
</dbReference>
<reference evidence="5 6" key="1">
    <citation type="submission" date="2017-05" db="EMBL/GenBank/DDBJ databases">
        <title>Biotechnological potential of actinobacteria isolated from South African environments.</title>
        <authorList>
            <person name="Le Roes-Hill M."/>
            <person name="Prins A."/>
            <person name="Durrell K.A."/>
        </authorList>
    </citation>
    <scope>NUCLEOTIDE SEQUENCE [LARGE SCALE GENOMIC DNA]</scope>
    <source>
        <strain evidence="5">M26</strain>
    </source>
</reference>
<dbReference type="GO" id="GO:0005829">
    <property type="term" value="C:cytosol"/>
    <property type="evidence" value="ECO:0007669"/>
    <property type="project" value="TreeGrafter"/>
</dbReference>
<dbReference type="Gene3D" id="3.40.50.980">
    <property type="match status" value="2"/>
</dbReference>
<proteinExistence type="predicted"/>
<accession>A0A243R8R9</accession>
<keyword evidence="2" id="KW-0596">Phosphopantetheine</keyword>
<evidence type="ECO:0000256" key="3">
    <source>
        <dbReference type="ARBA" id="ARBA00022553"/>
    </source>
</evidence>
<dbReference type="InterPro" id="IPR020845">
    <property type="entry name" value="AMP-binding_CS"/>
</dbReference>
<dbReference type="GO" id="GO:0072330">
    <property type="term" value="P:monocarboxylic acid biosynthetic process"/>
    <property type="evidence" value="ECO:0007669"/>
    <property type="project" value="UniProtKB-ARBA"/>
</dbReference>
<dbReference type="SUPFAM" id="SSF47336">
    <property type="entry name" value="ACP-like"/>
    <property type="match status" value="1"/>
</dbReference>
<evidence type="ECO:0000313" key="5">
    <source>
        <dbReference type="EMBL" id="OUC90980.1"/>
    </source>
</evidence>
<evidence type="ECO:0000313" key="6">
    <source>
        <dbReference type="Proteomes" id="UP000194761"/>
    </source>
</evidence>
<dbReference type="EMBL" id="NGFP01000242">
    <property type="protein sequence ID" value="OUC90980.1"/>
    <property type="molecule type" value="Genomic_DNA"/>
</dbReference>
<dbReference type="FunFam" id="2.30.38.10:FF:000001">
    <property type="entry name" value="Non-ribosomal peptide synthetase PvdI"/>
    <property type="match status" value="1"/>
</dbReference>
<dbReference type="GO" id="GO:0044550">
    <property type="term" value="P:secondary metabolite biosynthetic process"/>
    <property type="evidence" value="ECO:0007669"/>
    <property type="project" value="TreeGrafter"/>
</dbReference>
<dbReference type="InterPro" id="IPR025110">
    <property type="entry name" value="AMP-bd_C"/>
</dbReference>
<organism evidence="5 6">
    <name type="scientific">Streptosporangium minutum</name>
    <dbReference type="NCBI Taxonomy" id="569862"/>
    <lineage>
        <taxon>Bacteria</taxon>
        <taxon>Bacillati</taxon>
        <taxon>Actinomycetota</taxon>
        <taxon>Actinomycetes</taxon>
        <taxon>Streptosporangiales</taxon>
        <taxon>Streptosporangiaceae</taxon>
        <taxon>Streptosporangium</taxon>
    </lineage>
</organism>
<dbReference type="Pfam" id="PF13193">
    <property type="entry name" value="AMP-binding_C"/>
    <property type="match status" value="1"/>
</dbReference>
<dbReference type="Gene3D" id="3.30.300.30">
    <property type="match status" value="1"/>
</dbReference>
<dbReference type="FunFam" id="3.40.50.980:FF:000001">
    <property type="entry name" value="Non-ribosomal peptide synthetase"/>
    <property type="match status" value="1"/>
</dbReference>
<comment type="cofactor">
    <cofactor evidence="1">
        <name>pantetheine 4'-phosphate</name>
        <dbReference type="ChEBI" id="CHEBI:47942"/>
    </cofactor>
</comment>
<sequence>MNGLEYVMGSSSTIHGRFAEQVGRTPDAVAVSSGDVRLTYRELDERSNQMAHRLLALGAGPEVPVAVLMERSVDVVVAILGIVKAGAFYLPVHHAYPLERMQWIMDQSGAPVLLADEVMRERGLPRGGHVLVPGTDRELAASPVSAPGTATHPDQLAYVIYTSGSTGHPKGVAVTHRDVLGLAFDRIWDTGRHERVLMVAPYAFNVSTYELWVPLLHGGQIVVAPPGDLDVGVLRRLIGEERITGVHLTAGLFRVVAEEAPECLAGVREVLTGGDVIAPTAVRRVLEACPDTVVRAMYGATEMTLFSTHSPLTAPYEAGSVVAIGGPMDDVRLHILDDRLGPVPAGTVGELYISGRGVARGYFGRPDLTAERFVADPFGSPGERMYRTGDLMRRNDDGLLEFMGRANDQVKILGFRVELAEVEAVLATYPGLAHVAVVARETEAGEKRLVGYIVPEAGDLDAPALRAHAMDSLPEYMVPTVFVAMDALPLTPNGKLDRRALPEPDFEAVAPYRAPLDAKQEVLCSIFAEVLGVPRVGIDDSFFELGGQSLLAMRLVSRIRAVLGVDLSIGDLFDAPTVADLARQLDSDPKQVGPGSGRK</sequence>
<name>A0A243R8R9_9ACTN</name>